<evidence type="ECO:0000256" key="4">
    <source>
        <dbReference type="ARBA" id="ARBA00022692"/>
    </source>
</evidence>
<feature type="transmembrane region" description="Helical" evidence="8">
    <location>
        <begin position="462"/>
        <end position="479"/>
    </location>
</feature>
<feature type="transmembrane region" description="Helical" evidence="8">
    <location>
        <begin position="277"/>
        <end position="299"/>
    </location>
</feature>
<dbReference type="PANTHER" id="PTHR43337:SF1">
    <property type="entry name" value="XANTHINE_URACIL PERMEASE C887.17-RELATED"/>
    <property type="match status" value="1"/>
</dbReference>
<proteinExistence type="inferred from homology"/>
<keyword evidence="6 8" id="KW-0472">Membrane</keyword>
<dbReference type="GO" id="GO:0005886">
    <property type="term" value="C:plasma membrane"/>
    <property type="evidence" value="ECO:0007669"/>
    <property type="project" value="TreeGrafter"/>
</dbReference>
<dbReference type="GO" id="GO:0012505">
    <property type="term" value="C:endomembrane system"/>
    <property type="evidence" value="ECO:0007669"/>
    <property type="project" value="UniProtKB-SubCell"/>
</dbReference>
<comment type="subcellular location">
    <subcellularLocation>
        <location evidence="1">Endomembrane system</location>
        <topology evidence="1">Multi-pass membrane protein</topology>
    </subcellularLocation>
</comment>
<name>A0A7S4UQG5_9STRA</name>
<dbReference type="AlphaFoldDB" id="A0A7S4UQG5"/>
<evidence type="ECO:0000256" key="2">
    <source>
        <dbReference type="ARBA" id="ARBA00005697"/>
    </source>
</evidence>
<evidence type="ECO:0000256" key="1">
    <source>
        <dbReference type="ARBA" id="ARBA00004127"/>
    </source>
</evidence>
<dbReference type="Pfam" id="PF00860">
    <property type="entry name" value="Xan_ur_permease"/>
    <property type="match status" value="2"/>
</dbReference>
<dbReference type="InterPro" id="IPR045018">
    <property type="entry name" value="Azg-like"/>
</dbReference>
<feature type="transmembrane region" description="Helical" evidence="8">
    <location>
        <begin position="143"/>
        <end position="167"/>
    </location>
</feature>
<reference evidence="9" key="1">
    <citation type="submission" date="2021-01" db="EMBL/GenBank/DDBJ databases">
        <authorList>
            <person name="Corre E."/>
            <person name="Pelletier E."/>
            <person name="Niang G."/>
            <person name="Scheremetjew M."/>
            <person name="Finn R."/>
            <person name="Kale V."/>
            <person name="Holt S."/>
            <person name="Cochrane G."/>
            <person name="Meng A."/>
            <person name="Brown T."/>
            <person name="Cohen L."/>
        </authorList>
    </citation>
    <scope>NUCLEOTIDE SEQUENCE</scope>
    <source>
        <strain evidence="9">GSO104</strain>
    </source>
</reference>
<feature type="region of interest" description="Disordered" evidence="7">
    <location>
        <begin position="530"/>
        <end position="561"/>
    </location>
</feature>
<dbReference type="GO" id="GO:0015854">
    <property type="term" value="P:guanine transport"/>
    <property type="evidence" value="ECO:0007669"/>
    <property type="project" value="TreeGrafter"/>
</dbReference>
<comment type="similarity">
    <text evidence="2">Belongs to the nucleobase:cation symporter-2 (NCS2) (TC 2.A.40) family. Azg-like subfamily.</text>
</comment>
<feature type="transmembrane region" description="Helical" evidence="8">
    <location>
        <begin position="320"/>
        <end position="344"/>
    </location>
</feature>
<dbReference type="GO" id="GO:0005345">
    <property type="term" value="F:purine nucleobase transmembrane transporter activity"/>
    <property type="evidence" value="ECO:0007669"/>
    <property type="project" value="TreeGrafter"/>
</dbReference>
<keyword evidence="5 8" id="KW-1133">Transmembrane helix</keyword>
<protein>
    <recommendedName>
        <fullName evidence="10">Xanthine/uracil/vitamin C permease</fullName>
    </recommendedName>
</protein>
<evidence type="ECO:0000256" key="8">
    <source>
        <dbReference type="SAM" id="Phobius"/>
    </source>
</evidence>
<sequence>MTSFIMPFLDNLNDAVANSFVGRFFEFEKRGATFSKELAGATATFLTLAYILAVNPRILADSGGPCVPDPENGGIFGAAYEACLEDIKREYITATAIGSMVGCLLMGLFANLPIALAPGMGMNAYFTYSVVGWRGTGNVSYEAAVTAVMIEGAIFFVLAVTGARYAIVKLIPEPVRIATPAAIGAFLAHLGLQTAEGIGAVVSDIATAVTLGGCPEDKRTPIVAYDDLCKNAGICVFSDAYTCDVNGGVMTSGMTWVGLLGMMIIAIALAYKSNLAFVYGISLVTFISWFRGTAITYFPDTDAGDDRFDYFKKVVDIAPLNLILTPFTSDLSGAGLALFTMLYVDFLDTSGTLLGLANSMGVIDDEGNFPKSRQAFAVDAFATMFGSIFGLSPITSYIESGSGVEAGAKTGLTAVICSFYFFISIFFAPIIASIPPWATGGALVVVGALMARSLGKLQWNKVSHAVSAFLTVMIMPLTYSIAYGLIAGIGSYVVMEGTFLLLSFVGISKPVEGGPTSLAIGQSILHLHPEGKGDKFEDEDEASTNEGGVAEAEDVAKEGLA</sequence>
<feature type="transmembrane region" description="Helical" evidence="8">
    <location>
        <begin position="437"/>
        <end position="455"/>
    </location>
</feature>
<keyword evidence="3" id="KW-0813">Transport</keyword>
<dbReference type="InterPro" id="IPR006043">
    <property type="entry name" value="NCS2"/>
</dbReference>
<evidence type="ECO:0000256" key="7">
    <source>
        <dbReference type="SAM" id="MobiDB-lite"/>
    </source>
</evidence>
<gene>
    <name evidence="9" type="ORF">DBRI00130_LOCUS2876</name>
</gene>
<feature type="transmembrane region" description="Helical" evidence="8">
    <location>
        <begin position="91"/>
        <end position="116"/>
    </location>
</feature>
<evidence type="ECO:0000256" key="6">
    <source>
        <dbReference type="ARBA" id="ARBA00023136"/>
    </source>
</evidence>
<accession>A0A7S4UQG5</accession>
<dbReference type="GO" id="GO:0015853">
    <property type="term" value="P:adenine transport"/>
    <property type="evidence" value="ECO:0007669"/>
    <property type="project" value="TreeGrafter"/>
</dbReference>
<feature type="transmembrane region" description="Helical" evidence="8">
    <location>
        <begin position="375"/>
        <end position="398"/>
    </location>
</feature>
<evidence type="ECO:0000313" key="9">
    <source>
        <dbReference type="EMBL" id="CAE4583753.1"/>
    </source>
</evidence>
<keyword evidence="4 8" id="KW-0812">Transmembrane</keyword>
<dbReference type="PANTHER" id="PTHR43337">
    <property type="entry name" value="XANTHINE/URACIL PERMEASE C887.17-RELATED"/>
    <property type="match status" value="1"/>
</dbReference>
<organism evidence="9">
    <name type="scientific">Ditylum brightwellii</name>
    <dbReference type="NCBI Taxonomy" id="49249"/>
    <lineage>
        <taxon>Eukaryota</taxon>
        <taxon>Sar</taxon>
        <taxon>Stramenopiles</taxon>
        <taxon>Ochrophyta</taxon>
        <taxon>Bacillariophyta</taxon>
        <taxon>Mediophyceae</taxon>
        <taxon>Lithodesmiophycidae</taxon>
        <taxon>Lithodesmiales</taxon>
        <taxon>Lithodesmiaceae</taxon>
        <taxon>Ditylum</taxon>
    </lineage>
</organism>
<dbReference type="EMBL" id="HBNS01003550">
    <property type="protein sequence ID" value="CAE4583753.1"/>
    <property type="molecule type" value="Transcribed_RNA"/>
</dbReference>
<evidence type="ECO:0000256" key="3">
    <source>
        <dbReference type="ARBA" id="ARBA00022448"/>
    </source>
</evidence>
<evidence type="ECO:0000256" key="5">
    <source>
        <dbReference type="ARBA" id="ARBA00022989"/>
    </source>
</evidence>
<feature type="transmembrane region" description="Helical" evidence="8">
    <location>
        <begin position="410"/>
        <end position="431"/>
    </location>
</feature>
<evidence type="ECO:0008006" key="10">
    <source>
        <dbReference type="Google" id="ProtNLM"/>
    </source>
</evidence>
<feature type="transmembrane region" description="Helical" evidence="8">
    <location>
        <begin position="254"/>
        <end position="271"/>
    </location>
</feature>